<evidence type="ECO:0000256" key="2">
    <source>
        <dbReference type="ARBA" id="ARBA00023012"/>
    </source>
</evidence>
<organism evidence="10 11">
    <name type="scientific">Clostridium thailandense</name>
    <dbReference type="NCBI Taxonomy" id="2794346"/>
    <lineage>
        <taxon>Bacteria</taxon>
        <taxon>Bacillati</taxon>
        <taxon>Bacillota</taxon>
        <taxon>Clostridia</taxon>
        <taxon>Eubacteriales</taxon>
        <taxon>Clostridiaceae</taxon>
        <taxon>Clostridium</taxon>
    </lineage>
</organism>
<keyword evidence="3" id="KW-0805">Transcription regulation</keyword>
<keyword evidence="1 6" id="KW-0597">Phosphoprotein</keyword>
<evidence type="ECO:0000313" key="10">
    <source>
        <dbReference type="EMBL" id="MBV7273357.1"/>
    </source>
</evidence>
<dbReference type="GO" id="GO:0006355">
    <property type="term" value="P:regulation of DNA-templated transcription"/>
    <property type="evidence" value="ECO:0007669"/>
    <property type="project" value="InterPro"/>
</dbReference>
<comment type="caution">
    <text evidence="10">The sequence shown here is derived from an EMBL/GenBank/DDBJ whole genome shotgun (WGS) entry which is preliminary data.</text>
</comment>
<dbReference type="SMART" id="SM00448">
    <property type="entry name" value="REC"/>
    <property type="match status" value="1"/>
</dbReference>
<evidence type="ECO:0000256" key="3">
    <source>
        <dbReference type="ARBA" id="ARBA00023015"/>
    </source>
</evidence>
<feature type="DNA-binding region" description="OmpR/PhoB-type" evidence="7">
    <location>
        <begin position="132"/>
        <end position="231"/>
    </location>
</feature>
<dbReference type="FunFam" id="1.10.10.10:FF:000018">
    <property type="entry name" value="DNA-binding response regulator ResD"/>
    <property type="match status" value="1"/>
</dbReference>
<dbReference type="PANTHER" id="PTHR48111:SF2">
    <property type="entry name" value="RESPONSE REGULATOR SAER"/>
    <property type="match status" value="1"/>
</dbReference>
<keyword evidence="4 7" id="KW-0238">DNA-binding</keyword>
<dbReference type="InterPro" id="IPR039420">
    <property type="entry name" value="WalR-like"/>
</dbReference>
<keyword evidence="5" id="KW-0804">Transcription</keyword>
<dbReference type="InterPro" id="IPR001867">
    <property type="entry name" value="OmpR/PhoB-type_DNA-bd"/>
</dbReference>
<evidence type="ECO:0000256" key="7">
    <source>
        <dbReference type="PROSITE-ProRule" id="PRU01091"/>
    </source>
</evidence>
<evidence type="ECO:0000259" key="8">
    <source>
        <dbReference type="PROSITE" id="PS50110"/>
    </source>
</evidence>
<dbReference type="GO" id="GO:0000156">
    <property type="term" value="F:phosphorelay response regulator activity"/>
    <property type="evidence" value="ECO:0007669"/>
    <property type="project" value="TreeGrafter"/>
</dbReference>
<keyword evidence="11" id="KW-1185">Reference proteome</keyword>
<evidence type="ECO:0000256" key="4">
    <source>
        <dbReference type="ARBA" id="ARBA00023125"/>
    </source>
</evidence>
<dbReference type="PANTHER" id="PTHR48111">
    <property type="entry name" value="REGULATOR OF RPOS"/>
    <property type="match status" value="1"/>
</dbReference>
<evidence type="ECO:0000313" key="11">
    <source>
        <dbReference type="Proteomes" id="UP000694308"/>
    </source>
</evidence>
<evidence type="ECO:0000256" key="5">
    <source>
        <dbReference type="ARBA" id="ARBA00023163"/>
    </source>
</evidence>
<feature type="modified residue" description="4-aspartylphosphate" evidence="6">
    <location>
        <position position="55"/>
    </location>
</feature>
<evidence type="ECO:0000259" key="9">
    <source>
        <dbReference type="PROSITE" id="PS51755"/>
    </source>
</evidence>
<sequence length="232" mass="26281">MKEKINILVAEDDADINNLLYKILSKNGYNVRCAYSGSEAKMCFEQYEFQLVLLDLMLPGVTGEELITHIRKINTVPIIVISAKPGQDIKIDVLKLGADDFVPKPFDAYEVLARVEAQLRRYIVFSNNNEKANVLKHKNLTLNSETLMVEAKGQAISLTAREFSILQILMSYPNKVFTKANLFEHAWNAEFLGDDNTVNVHVSNLRSKIAKADPDEEYIHTVWGIGFKMSEK</sequence>
<reference evidence="10" key="1">
    <citation type="submission" date="2020-12" db="EMBL/GenBank/DDBJ databases">
        <title>Clostridium thailandense sp. nov., a novel acetogenic bacterium isolated from peat land soil in Thailand.</title>
        <authorList>
            <person name="Chaikitkaew S."/>
            <person name="Birkeland N.K."/>
        </authorList>
    </citation>
    <scope>NUCLEOTIDE SEQUENCE</scope>
    <source>
        <strain evidence="10">PL3</strain>
    </source>
</reference>
<name>A0A949TQ50_9CLOT</name>
<dbReference type="Pfam" id="PF00072">
    <property type="entry name" value="Response_reg"/>
    <property type="match status" value="1"/>
</dbReference>
<feature type="domain" description="Response regulatory" evidence="8">
    <location>
        <begin position="6"/>
        <end position="119"/>
    </location>
</feature>
<dbReference type="GO" id="GO:0005829">
    <property type="term" value="C:cytosol"/>
    <property type="evidence" value="ECO:0007669"/>
    <property type="project" value="TreeGrafter"/>
</dbReference>
<evidence type="ECO:0000256" key="1">
    <source>
        <dbReference type="ARBA" id="ARBA00022553"/>
    </source>
</evidence>
<dbReference type="Proteomes" id="UP000694308">
    <property type="component" value="Unassembled WGS sequence"/>
</dbReference>
<dbReference type="Pfam" id="PF00486">
    <property type="entry name" value="Trans_reg_C"/>
    <property type="match status" value="1"/>
</dbReference>
<protein>
    <submittedName>
        <fullName evidence="10">Response regulator transcription factor</fullName>
    </submittedName>
</protein>
<accession>A0A949TQ50</accession>
<proteinExistence type="predicted"/>
<dbReference type="GO" id="GO:0032993">
    <property type="term" value="C:protein-DNA complex"/>
    <property type="evidence" value="ECO:0007669"/>
    <property type="project" value="TreeGrafter"/>
</dbReference>
<evidence type="ECO:0000256" key="6">
    <source>
        <dbReference type="PROSITE-ProRule" id="PRU00169"/>
    </source>
</evidence>
<dbReference type="InterPro" id="IPR001789">
    <property type="entry name" value="Sig_transdc_resp-reg_receiver"/>
</dbReference>
<dbReference type="GO" id="GO:0000976">
    <property type="term" value="F:transcription cis-regulatory region binding"/>
    <property type="evidence" value="ECO:0007669"/>
    <property type="project" value="TreeGrafter"/>
</dbReference>
<dbReference type="RefSeq" id="WP_218320389.1">
    <property type="nucleotide sequence ID" value="NZ_JAEEGC010000043.1"/>
</dbReference>
<dbReference type="PROSITE" id="PS51755">
    <property type="entry name" value="OMPR_PHOB"/>
    <property type="match status" value="1"/>
</dbReference>
<dbReference type="PROSITE" id="PS50110">
    <property type="entry name" value="RESPONSE_REGULATORY"/>
    <property type="match status" value="1"/>
</dbReference>
<dbReference type="AlphaFoldDB" id="A0A949TQ50"/>
<feature type="domain" description="OmpR/PhoB-type" evidence="9">
    <location>
        <begin position="132"/>
        <end position="231"/>
    </location>
</feature>
<dbReference type="SMART" id="SM00862">
    <property type="entry name" value="Trans_reg_C"/>
    <property type="match status" value="1"/>
</dbReference>
<gene>
    <name evidence="10" type="ORF">I6U48_10595</name>
</gene>
<keyword evidence="2" id="KW-0902">Two-component regulatory system</keyword>
<dbReference type="CDD" id="cd00383">
    <property type="entry name" value="trans_reg_C"/>
    <property type="match status" value="1"/>
</dbReference>
<dbReference type="EMBL" id="JAEEGC010000043">
    <property type="protein sequence ID" value="MBV7273357.1"/>
    <property type="molecule type" value="Genomic_DNA"/>
</dbReference>